<keyword evidence="8" id="KW-0009">Actin-binding</keyword>
<evidence type="ECO:0000313" key="15">
    <source>
        <dbReference type="Ensembl" id="ENSPTRP00000081549.1"/>
    </source>
</evidence>
<keyword evidence="16" id="KW-1185">Reference proteome</keyword>
<dbReference type="SUPFAM" id="SSF55753">
    <property type="entry name" value="Actin depolymerizing proteins"/>
    <property type="match status" value="2"/>
</dbReference>
<organism evidence="15 16">
    <name type="scientific">Pan troglodytes</name>
    <name type="common">Chimpanzee</name>
    <dbReference type="NCBI Taxonomy" id="9598"/>
    <lineage>
        <taxon>Eukaryota</taxon>
        <taxon>Metazoa</taxon>
        <taxon>Chordata</taxon>
        <taxon>Craniata</taxon>
        <taxon>Vertebrata</taxon>
        <taxon>Euteleostomi</taxon>
        <taxon>Mammalia</taxon>
        <taxon>Eutheria</taxon>
        <taxon>Euarchontoglires</taxon>
        <taxon>Primates</taxon>
        <taxon>Haplorrhini</taxon>
        <taxon>Catarrhini</taxon>
        <taxon>Hominidae</taxon>
        <taxon>Pan</taxon>
    </lineage>
</organism>
<dbReference type="Gene3D" id="3.40.20.10">
    <property type="entry name" value="Severin"/>
    <property type="match status" value="2"/>
</dbReference>
<reference evidence="15" key="2">
    <citation type="submission" date="2025-08" db="UniProtKB">
        <authorList>
            <consortium name="Ensembl"/>
        </authorList>
    </citation>
    <scope>IDENTIFICATION</scope>
</reference>
<dbReference type="FunFam" id="3.40.20.10:FF:000042">
    <property type="entry name" value="Actin depolymerizing protein"/>
    <property type="match status" value="1"/>
</dbReference>
<evidence type="ECO:0000256" key="13">
    <source>
        <dbReference type="SAM" id="MobiDB-lite"/>
    </source>
</evidence>
<dbReference type="PANTHER" id="PTHR13759:SF9">
    <property type="entry name" value="TWINFILIN-2"/>
    <property type="match status" value="1"/>
</dbReference>
<protein>
    <recommendedName>
        <fullName evidence="12">Twinfilin</fullName>
    </recommendedName>
</protein>
<dbReference type="PANTHER" id="PTHR13759">
    <property type="entry name" value="TWINFILIN"/>
    <property type="match status" value="1"/>
</dbReference>
<evidence type="ECO:0000256" key="8">
    <source>
        <dbReference type="ARBA" id="ARBA00023203"/>
    </source>
</evidence>
<dbReference type="InterPro" id="IPR002108">
    <property type="entry name" value="ADF-H"/>
</dbReference>
<sequence>FLVETGFHHATARLEVCSGRRSGSWERLLIRPLPPEQLVLGASQELVGRWDQDYDRAVLPLLDAQQPCYLLYRLDSQNAQGFEWLFLAWSPDNSPVRLKMLYAATRATVKKEFGGGHIKDELFGTVKAPALSPQGHIGPVAAWPPSPFPYPQVKTEISVESKHQTLQGLAFPLQPEAQRALQQLKQKMVNYIQMKLDLERETIELVHTEPTDVAQLPSRVPRDAARYHFFLYKHTHEGDPLESVVFIYSMPGYKCSIKERMLYSSCKSRLLDSVEQDFHLEIAKKIEIGDGAELTAEFLYDEVHPKQHAFKQAFAKPKGPGGKRGHKRLIRGPGENGDDS</sequence>
<reference evidence="15 16" key="1">
    <citation type="journal article" date="2005" name="Nature">
        <title>Initial sequence of the chimpanzee genome and comparison with the human genome.</title>
        <authorList>
            <consortium name="Chimpanzee sequencing and analysis consortium"/>
        </authorList>
    </citation>
    <scope>NUCLEOTIDE SEQUENCE [LARGE SCALE GENOMIC DNA]</scope>
</reference>
<dbReference type="CDD" id="cd11285">
    <property type="entry name" value="ADF_Twf-N_like"/>
    <property type="match status" value="1"/>
</dbReference>
<dbReference type="GeneTree" id="ENSGT00530000063868"/>
<comment type="subcellular location">
    <subcellularLocation>
        <location evidence="2">Cytoplasm</location>
        <location evidence="2">Cell cortex</location>
    </subcellularLocation>
    <subcellularLocation>
        <location evidence="1">Cytoplasm</location>
        <location evidence="1">Cytoskeleton</location>
    </subcellularLocation>
    <subcellularLocation>
        <location evidence="3">Cytoplasm</location>
        <location evidence="3">Perinuclear region</location>
    </subcellularLocation>
</comment>
<dbReference type="GO" id="GO:0048471">
    <property type="term" value="C:perinuclear region of cytoplasm"/>
    <property type="evidence" value="ECO:0007669"/>
    <property type="project" value="UniProtKB-SubCell"/>
</dbReference>
<dbReference type="SMART" id="SM00102">
    <property type="entry name" value="ADF"/>
    <property type="match status" value="2"/>
</dbReference>
<evidence type="ECO:0000256" key="10">
    <source>
        <dbReference type="ARBA" id="ARBA00038532"/>
    </source>
</evidence>
<keyword evidence="6" id="KW-0677">Repeat</keyword>
<dbReference type="PROSITE" id="PS51263">
    <property type="entry name" value="ADF_H"/>
    <property type="match status" value="2"/>
</dbReference>
<evidence type="ECO:0000259" key="14">
    <source>
        <dbReference type="PROSITE" id="PS51263"/>
    </source>
</evidence>
<dbReference type="EMBL" id="AACZ04000327">
    <property type="status" value="NOT_ANNOTATED_CDS"/>
    <property type="molecule type" value="Genomic_DNA"/>
</dbReference>
<feature type="region of interest" description="Disordered" evidence="13">
    <location>
        <begin position="313"/>
        <end position="340"/>
    </location>
</feature>
<feature type="compositionally biased region" description="Basic residues" evidence="13">
    <location>
        <begin position="321"/>
        <end position="330"/>
    </location>
</feature>
<accession>A0A2I3SX28</accession>
<evidence type="ECO:0000256" key="4">
    <source>
        <dbReference type="ARBA" id="ARBA00009557"/>
    </source>
</evidence>
<evidence type="ECO:0000256" key="11">
    <source>
        <dbReference type="ARBA" id="ARBA00056419"/>
    </source>
</evidence>
<dbReference type="GO" id="GO:0005856">
    <property type="term" value="C:cytoskeleton"/>
    <property type="evidence" value="ECO:0007669"/>
    <property type="project" value="UniProtKB-SubCell"/>
</dbReference>
<keyword evidence="9" id="KW-0206">Cytoskeleton</keyword>
<dbReference type="InterPro" id="IPR028458">
    <property type="entry name" value="Twinfilin"/>
</dbReference>
<keyword evidence="7" id="KW-0007">Acetylation</keyword>
<evidence type="ECO:0000256" key="6">
    <source>
        <dbReference type="ARBA" id="ARBA00022737"/>
    </source>
</evidence>
<evidence type="ECO:0000256" key="2">
    <source>
        <dbReference type="ARBA" id="ARBA00004544"/>
    </source>
</evidence>
<evidence type="ECO:0000256" key="9">
    <source>
        <dbReference type="ARBA" id="ARBA00023212"/>
    </source>
</evidence>
<proteinExistence type="inferred from homology"/>
<dbReference type="FunFam" id="3.40.20.10:FF:000007">
    <property type="entry name" value="Twinfilin-1 isoform 1"/>
    <property type="match status" value="1"/>
</dbReference>
<reference evidence="15" key="3">
    <citation type="submission" date="2025-09" db="UniProtKB">
        <authorList>
            <consortium name="Ensembl"/>
        </authorList>
    </citation>
    <scope>IDENTIFICATION</scope>
</reference>
<dbReference type="AlphaFoldDB" id="A0A2I3SX28"/>
<dbReference type="InterPro" id="IPR029006">
    <property type="entry name" value="ADF-H/Gelsolin-like_dom_sf"/>
</dbReference>
<evidence type="ECO:0000256" key="7">
    <source>
        <dbReference type="ARBA" id="ARBA00022990"/>
    </source>
</evidence>
<dbReference type="Pfam" id="PF00241">
    <property type="entry name" value="Cofilin_ADF"/>
    <property type="match status" value="2"/>
</dbReference>
<comment type="similarity">
    <text evidence="4">Belongs to the actin-binding proteins ADF family. Twinfilin subfamily.</text>
</comment>
<dbReference type="Proteomes" id="UP000002277">
    <property type="component" value="Chromosome 3"/>
</dbReference>
<feature type="domain" description="ADF-H" evidence="14">
    <location>
        <begin position="1"/>
        <end position="141"/>
    </location>
</feature>
<keyword evidence="5" id="KW-0963">Cytoplasm</keyword>
<gene>
    <name evidence="15 17" type="primary">TWF2</name>
</gene>
<name>A0A2I3SX28_PANTR</name>
<comment type="function">
    <text evidence="11">Actin-binding protein involved in motile and morphological processes. Inhibits actin polymerization, likely by sequestering G-actin.</text>
</comment>
<dbReference type="CDD" id="cd11284">
    <property type="entry name" value="ADF_Twf-C_like"/>
    <property type="match status" value="1"/>
</dbReference>
<evidence type="ECO:0000256" key="5">
    <source>
        <dbReference type="ARBA" id="ARBA00022490"/>
    </source>
</evidence>
<dbReference type="GO" id="GO:0005938">
    <property type="term" value="C:cell cortex"/>
    <property type="evidence" value="ECO:0007669"/>
    <property type="project" value="UniProtKB-SubCell"/>
</dbReference>
<evidence type="ECO:0000313" key="17">
    <source>
        <dbReference type="VGNC" id="VGNC:14236"/>
    </source>
</evidence>
<comment type="subunit">
    <text evidence="10">Interacts with G-actin; ADP-actin form.</text>
</comment>
<evidence type="ECO:0000256" key="12">
    <source>
        <dbReference type="ARBA" id="ARBA00069496"/>
    </source>
</evidence>
<evidence type="ECO:0000256" key="3">
    <source>
        <dbReference type="ARBA" id="ARBA00004556"/>
    </source>
</evidence>
<dbReference type="GO" id="GO:0030837">
    <property type="term" value="P:negative regulation of actin filament polymerization"/>
    <property type="evidence" value="ECO:0007669"/>
    <property type="project" value="InterPro"/>
</dbReference>
<evidence type="ECO:0000313" key="16">
    <source>
        <dbReference type="Proteomes" id="UP000002277"/>
    </source>
</evidence>
<dbReference type="VGNC" id="VGNC:14236">
    <property type="gene designation" value="TWF2"/>
</dbReference>
<feature type="domain" description="ADF-H" evidence="14">
    <location>
        <begin position="168"/>
        <end position="304"/>
    </location>
</feature>
<evidence type="ECO:0000256" key="1">
    <source>
        <dbReference type="ARBA" id="ARBA00004245"/>
    </source>
</evidence>
<dbReference type="Ensembl" id="ENSPTRT00000109470.1">
    <property type="protein sequence ID" value="ENSPTRP00000081549.1"/>
    <property type="gene ID" value="ENSPTRG00000042003.2"/>
</dbReference>
<dbReference type="Bgee" id="ENSPTRG00000042003">
    <property type="expression patterns" value="Expressed in skeletal muscle tissue and 21 other cell types or tissues"/>
</dbReference>
<dbReference type="GO" id="GO:0003779">
    <property type="term" value="F:actin binding"/>
    <property type="evidence" value="ECO:0007669"/>
    <property type="project" value="UniProtKB-KW"/>
</dbReference>